<feature type="transmembrane region" description="Helical" evidence="12">
    <location>
        <begin position="259"/>
        <end position="281"/>
    </location>
</feature>
<accession>A0A5P9JXX6</accession>
<evidence type="ECO:0000256" key="10">
    <source>
        <dbReference type="ARBA" id="ARBA00062718"/>
    </source>
</evidence>
<feature type="transmembrane region" description="Helical" evidence="12">
    <location>
        <begin position="76"/>
        <end position="103"/>
    </location>
</feature>
<dbReference type="GO" id="GO:0043190">
    <property type="term" value="C:ATP-binding cassette (ABC) transporter complex"/>
    <property type="evidence" value="ECO:0007669"/>
    <property type="project" value="InterPro"/>
</dbReference>
<comment type="subcellular location">
    <subcellularLocation>
        <location evidence="1">Cell inner membrane</location>
        <topology evidence="1">Multi-pass membrane protein</topology>
    </subcellularLocation>
    <subcellularLocation>
        <location evidence="12">Cell membrane</location>
        <topology evidence="12">Multi-pass membrane protein</topology>
    </subcellularLocation>
</comment>
<dbReference type="GO" id="GO:0022857">
    <property type="term" value="F:transmembrane transporter activity"/>
    <property type="evidence" value="ECO:0007669"/>
    <property type="project" value="InterPro"/>
</dbReference>
<dbReference type="FunFam" id="1.10.3720.10:FF:000006">
    <property type="entry name" value="Glutamate/aspartate ABC transporter, permease protein GltK"/>
    <property type="match status" value="1"/>
</dbReference>
<dbReference type="PANTHER" id="PTHR30614:SF0">
    <property type="entry name" value="L-CYSTINE TRANSPORT SYSTEM PERMEASE PROTEIN TCYL"/>
    <property type="match status" value="1"/>
</dbReference>
<keyword evidence="4" id="KW-1003">Cell membrane</keyword>
<keyword evidence="5 12" id="KW-0812">Transmembrane</keyword>
<reference evidence="14 15" key="1">
    <citation type="submission" date="2019-10" db="EMBL/GenBank/DDBJ databases">
        <title>Isolation, Identification of Microvirga thermotolerans HR1, a novel thermophilic bacterium and Comparative Genomics of the genus Microvirga.</title>
        <authorList>
            <person name="Li J."/>
            <person name="Zhang W."/>
            <person name="Lin M."/>
            <person name="Wang J."/>
        </authorList>
    </citation>
    <scope>NUCLEOTIDE SEQUENCE [LARGE SCALE GENOMIC DNA]</scope>
    <source>
        <strain evidence="14 15">HR1</strain>
    </source>
</reference>
<dbReference type="Proteomes" id="UP000325614">
    <property type="component" value="Chromosome"/>
</dbReference>
<evidence type="ECO:0000256" key="1">
    <source>
        <dbReference type="ARBA" id="ARBA00004429"/>
    </source>
</evidence>
<evidence type="ECO:0000256" key="12">
    <source>
        <dbReference type="RuleBase" id="RU363032"/>
    </source>
</evidence>
<keyword evidence="8 12" id="KW-0472">Membrane</keyword>
<evidence type="ECO:0000256" key="4">
    <source>
        <dbReference type="ARBA" id="ARBA00022475"/>
    </source>
</evidence>
<evidence type="ECO:0000256" key="9">
    <source>
        <dbReference type="ARBA" id="ARBA00060298"/>
    </source>
</evidence>
<sequence>MSSNTVSSAMDTETGTGRFDPSIAHLTHVPRRHYGRWIASILILLAFGYLAKAFAEGQIDWHIVGQFFTAQAIVSGLGNTIIMTFCAMALGIALGVLFAVMVMSPNPVLKGVAVFYIWFFRGTPLLLQLLIWFNLALVFPRIGIPGLFEARMVDVMTPFVATLLGLGINQGAYTAEVVRSGILSVDVGQTEAAKAIGMTRLTTLRRIVLPQAMRVIIPPVGNEVISMVKLTSIASVIGFAEVLRNAQTIYYANARVIELLIVAAGWYLIIVTILSIGQHFLERYFAKGSRRRRARPALRPAMEG</sequence>
<dbReference type="InterPro" id="IPR043429">
    <property type="entry name" value="ArtM/GltK/GlnP/TcyL/YhdX-like"/>
</dbReference>
<dbReference type="Gene3D" id="1.10.3720.10">
    <property type="entry name" value="MetI-like"/>
    <property type="match status" value="1"/>
</dbReference>
<proteinExistence type="inferred from homology"/>
<organism evidence="14 15">
    <name type="scientific">Microvirga thermotolerans</name>
    <dbReference type="NCBI Taxonomy" id="2651334"/>
    <lineage>
        <taxon>Bacteria</taxon>
        <taxon>Pseudomonadati</taxon>
        <taxon>Pseudomonadota</taxon>
        <taxon>Alphaproteobacteria</taxon>
        <taxon>Hyphomicrobiales</taxon>
        <taxon>Methylobacteriaceae</taxon>
        <taxon>Microvirga</taxon>
    </lineage>
</organism>
<comment type="similarity">
    <text evidence="2">Belongs to the binding-protein-dependent transport system permease family. HisMQ subfamily.</text>
</comment>
<evidence type="ECO:0000259" key="13">
    <source>
        <dbReference type="PROSITE" id="PS50928"/>
    </source>
</evidence>
<protein>
    <recommendedName>
        <fullName evidence="11">Glutamate/aspartate import permease protein GltK</fullName>
    </recommendedName>
</protein>
<evidence type="ECO:0000256" key="7">
    <source>
        <dbReference type="ARBA" id="ARBA00022989"/>
    </source>
</evidence>
<keyword evidence="15" id="KW-1185">Reference proteome</keyword>
<dbReference type="NCBIfam" id="TIGR01726">
    <property type="entry name" value="HEQRo_perm_3TM"/>
    <property type="match status" value="1"/>
</dbReference>
<evidence type="ECO:0000313" key="14">
    <source>
        <dbReference type="EMBL" id="QFU16085.1"/>
    </source>
</evidence>
<keyword evidence="6" id="KW-0029">Amino-acid transport</keyword>
<keyword evidence="3 12" id="KW-0813">Transport</keyword>
<dbReference type="GO" id="GO:0006865">
    <property type="term" value="P:amino acid transport"/>
    <property type="evidence" value="ECO:0007669"/>
    <property type="project" value="UniProtKB-KW"/>
</dbReference>
<evidence type="ECO:0000256" key="3">
    <source>
        <dbReference type="ARBA" id="ARBA00022448"/>
    </source>
</evidence>
<dbReference type="InterPro" id="IPR035906">
    <property type="entry name" value="MetI-like_sf"/>
</dbReference>
<evidence type="ECO:0000256" key="6">
    <source>
        <dbReference type="ARBA" id="ARBA00022970"/>
    </source>
</evidence>
<dbReference type="KEGG" id="mico:GDR74_07555"/>
<feature type="transmembrane region" description="Helical" evidence="12">
    <location>
        <begin position="115"/>
        <end position="139"/>
    </location>
</feature>
<dbReference type="InterPro" id="IPR000515">
    <property type="entry name" value="MetI-like"/>
</dbReference>
<keyword evidence="7 12" id="KW-1133">Transmembrane helix</keyword>
<evidence type="ECO:0000256" key="2">
    <source>
        <dbReference type="ARBA" id="ARBA00010072"/>
    </source>
</evidence>
<feature type="transmembrane region" description="Helical" evidence="12">
    <location>
        <begin position="34"/>
        <end position="55"/>
    </location>
</feature>
<comment type="subunit">
    <text evidence="10">The complex is composed of two ATP-binding proteins (GltL), two transmembrane proteins (GltJ and GltK) and a solute-binding protein (GltI).</text>
</comment>
<comment type="function">
    <text evidence="9">Part of the ABC transporter complex GltIJKL involved in glutamate and aspartate uptake. Probably responsible for the translocation of the substrate across the membrane.</text>
</comment>
<dbReference type="CDD" id="cd06261">
    <property type="entry name" value="TM_PBP2"/>
    <property type="match status" value="1"/>
</dbReference>
<evidence type="ECO:0000313" key="15">
    <source>
        <dbReference type="Proteomes" id="UP000325614"/>
    </source>
</evidence>
<evidence type="ECO:0000256" key="8">
    <source>
        <dbReference type="ARBA" id="ARBA00023136"/>
    </source>
</evidence>
<dbReference type="EMBL" id="CP045423">
    <property type="protein sequence ID" value="QFU16085.1"/>
    <property type="molecule type" value="Genomic_DNA"/>
</dbReference>
<dbReference type="AlphaFoldDB" id="A0A5P9JXX6"/>
<evidence type="ECO:0000256" key="11">
    <source>
        <dbReference type="ARBA" id="ARBA00073645"/>
    </source>
</evidence>
<evidence type="ECO:0000256" key="5">
    <source>
        <dbReference type="ARBA" id="ARBA00022692"/>
    </source>
</evidence>
<gene>
    <name evidence="14" type="ORF">GDR74_07555</name>
</gene>
<name>A0A5P9JXX6_9HYPH</name>
<feature type="domain" description="ABC transmembrane type-1" evidence="13">
    <location>
        <begin position="77"/>
        <end position="278"/>
    </location>
</feature>
<dbReference type="Pfam" id="PF00528">
    <property type="entry name" value="BPD_transp_1"/>
    <property type="match status" value="1"/>
</dbReference>
<dbReference type="SUPFAM" id="SSF161098">
    <property type="entry name" value="MetI-like"/>
    <property type="match status" value="1"/>
</dbReference>
<dbReference type="PROSITE" id="PS50928">
    <property type="entry name" value="ABC_TM1"/>
    <property type="match status" value="1"/>
</dbReference>
<dbReference type="PANTHER" id="PTHR30614">
    <property type="entry name" value="MEMBRANE COMPONENT OF AMINO ACID ABC TRANSPORTER"/>
    <property type="match status" value="1"/>
</dbReference>
<dbReference type="InterPro" id="IPR010065">
    <property type="entry name" value="AA_ABC_transptr_permease_3TM"/>
</dbReference>